<evidence type="ECO:0008006" key="4">
    <source>
        <dbReference type="Google" id="ProtNLM"/>
    </source>
</evidence>
<dbReference type="AlphaFoldDB" id="A0A947GQJ2"/>
<name>A0A947GQJ2_9CYAN</name>
<proteinExistence type="predicted"/>
<gene>
    <name evidence="2" type="ORF">IXB50_16780</name>
</gene>
<keyword evidence="1" id="KW-0175">Coiled coil</keyword>
<organism evidence="2 3">
    <name type="scientific">Leptothoe spongobia TAU-MAC 1115</name>
    <dbReference type="NCBI Taxonomy" id="1967444"/>
    <lineage>
        <taxon>Bacteria</taxon>
        <taxon>Bacillati</taxon>
        <taxon>Cyanobacteriota</taxon>
        <taxon>Cyanophyceae</taxon>
        <taxon>Nodosilineales</taxon>
        <taxon>Cymatolegaceae</taxon>
        <taxon>Leptothoe</taxon>
        <taxon>Leptothoe spongobia</taxon>
    </lineage>
</organism>
<feature type="coiled-coil region" evidence="1">
    <location>
        <begin position="37"/>
        <end position="106"/>
    </location>
</feature>
<dbReference type="RefSeq" id="WP_215610140.1">
    <property type="nucleotide sequence ID" value="NZ_JADOES010000037.1"/>
</dbReference>
<comment type="caution">
    <text evidence="2">The sequence shown here is derived from an EMBL/GenBank/DDBJ whole genome shotgun (WGS) entry which is preliminary data.</text>
</comment>
<reference evidence="2" key="2">
    <citation type="journal article" date="2021" name="Mar. Drugs">
        <title>Genome Reduction and Secondary Metabolism of the Marine Sponge-Associated Cyanobacterium Leptothoe.</title>
        <authorList>
            <person name="Konstantinou D."/>
            <person name="Popin R.V."/>
            <person name="Fewer D.P."/>
            <person name="Sivonen K."/>
            <person name="Gkelis S."/>
        </authorList>
    </citation>
    <scope>NUCLEOTIDE SEQUENCE</scope>
    <source>
        <strain evidence="2">TAU-MAC 1115</strain>
    </source>
</reference>
<evidence type="ECO:0000313" key="2">
    <source>
        <dbReference type="EMBL" id="MBT9317081.1"/>
    </source>
</evidence>
<dbReference type="EMBL" id="JADOES010000037">
    <property type="protein sequence ID" value="MBT9317081.1"/>
    <property type="molecule type" value="Genomic_DNA"/>
</dbReference>
<keyword evidence="3" id="KW-1185">Reference proteome</keyword>
<accession>A0A947GQJ2</accession>
<protein>
    <recommendedName>
        <fullName evidence="4">DUF2325 domain-containing protein</fullName>
    </recommendedName>
</protein>
<dbReference type="Gene3D" id="1.10.287.1490">
    <property type="match status" value="1"/>
</dbReference>
<sequence length="286" mass="32273">MKKAKHVIRPLTKPIRHVSNWCIHLWDGVSGKDHRRVHQLRHELAIAQENAANLTQQLAQAHTQYTDLQKAFNDQQQELDARQQALADHQQELENSRQQYSELWQELDAWVTDSDAQIQFLKRELRNRTSALTNCEANLNTVQQSNLAAIQARSTAPITNEPTTPVITLADWKIGFVGGHEATRRVVIQTLRSDYGLVYTAVEIPSHREVSTSQKQLKQKLADCDLIVSIVRYSNHSLTKSLMQLKEKGGLKGKILTPNSRGVSGVVRDILSFIETSTSLDTEEAG</sequence>
<reference evidence="2" key="1">
    <citation type="submission" date="2020-11" db="EMBL/GenBank/DDBJ databases">
        <authorList>
            <person name="Konstantinou D."/>
            <person name="Gkelis S."/>
            <person name="Popin R."/>
            <person name="Fewer D."/>
            <person name="Sivonen K."/>
        </authorList>
    </citation>
    <scope>NUCLEOTIDE SEQUENCE</scope>
    <source>
        <strain evidence="2">TAU-MAC 1115</strain>
    </source>
</reference>
<dbReference type="Proteomes" id="UP000717364">
    <property type="component" value="Unassembled WGS sequence"/>
</dbReference>
<evidence type="ECO:0000256" key="1">
    <source>
        <dbReference type="SAM" id="Coils"/>
    </source>
</evidence>
<evidence type="ECO:0000313" key="3">
    <source>
        <dbReference type="Proteomes" id="UP000717364"/>
    </source>
</evidence>